<dbReference type="Proteomes" id="UP001152795">
    <property type="component" value="Unassembled WGS sequence"/>
</dbReference>
<comment type="caution">
    <text evidence="1">The sequence shown here is derived from an EMBL/GenBank/DDBJ whole genome shotgun (WGS) entry which is preliminary data.</text>
</comment>
<keyword evidence="2" id="KW-1185">Reference proteome</keyword>
<evidence type="ECO:0000313" key="1">
    <source>
        <dbReference type="EMBL" id="CAB3977942.1"/>
    </source>
</evidence>
<evidence type="ECO:0000313" key="2">
    <source>
        <dbReference type="Proteomes" id="UP001152795"/>
    </source>
</evidence>
<accession>A0A6S7FL21</accession>
<name>A0A6S7FL21_PARCT</name>
<sequence length="313" mass="36213">MPFVPFNEYSYTIEYQIKKIHGLPIVRKRLTDDFYTLKESIAFLTDEFMCNADLVAYKGGDIERTLLNNMGVRCINLEILTCPKYADLLTIFGQPQECCPYHLGNHYHCSKHETQLVRCQSLTIPNKYYVDEHYFHVGSGECNEDSSEIEVFAAAHLYVGLKSIMRHFASGLHVNMGEMLMALDCNIENLNYYQKEVSRDEFTITVIYSLIKKKGMFIRKYLAHILVCKKCSKYLEDFLTLLDQSVEDHPFSAYDELQCDGYNRLGLPILRHILDADFDSLMGKAYYGVIDGQLNTCCEYVDAFMDTYVIKHV</sequence>
<dbReference type="AlphaFoldDB" id="A0A6S7FL21"/>
<reference evidence="1" key="1">
    <citation type="submission" date="2020-04" db="EMBL/GenBank/DDBJ databases">
        <authorList>
            <person name="Alioto T."/>
            <person name="Alioto T."/>
            <person name="Gomez Garrido J."/>
        </authorList>
    </citation>
    <scope>NUCLEOTIDE SEQUENCE</scope>
    <source>
        <strain evidence="1">A484AB</strain>
    </source>
</reference>
<protein>
    <submittedName>
        <fullName evidence="1">Uncharacterized protein</fullName>
    </submittedName>
</protein>
<organism evidence="1 2">
    <name type="scientific">Paramuricea clavata</name>
    <name type="common">Red gorgonian</name>
    <name type="synonym">Violescent sea-whip</name>
    <dbReference type="NCBI Taxonomy" id="317549"/>
    <lineage>
        <taxon>Eukaryota</taxon>
        <taxon>Metazoa</taxon>
        <taxon>Cnidaria</taxon>
        <taxon>Anthozoa</taxon>
        <taxon>Octocorallia</taxon>
        <taxon>Malacalcyonacea</taxon>
        <taxon>Plexauridae</taxon>
        <taxon>Paramuricea</taxon>
    </lineage>
</organism>
<proteinExistence type="predicted"/>
<dbReference type="EMBL" id="CACRXK020000081">
    <property type="protein sequence ID" value="CAB3977942.1"/>
    <property type="molecule type" value="Genomic_DNA"/>
</dbReference>
<gene>
    <name evidence="1" type="ORF">PACLA_8A058621</name>
</gene>
<dbReference type="OrthoDB" id="10070846at2759"/>